<keyword evidence="5" id="KW-1185">Reference proteome</keyword>
<sequence>MTPGSSPCPARYLILFAPLFVTRGVALPTSPFDGVAVEPANDGFGEAGISATTDSLMKFDPTSRPPLHAFIHEAHDWSPTDSSVVAYILRILDPQKHGHVMHLHSLGPSAPYIHSVKHSSTHLLRRQTGTDSDDTEHPPTSDDDDEKEDPHNRFPLYMKLILILAGIVGGILLILAVLWLVLHLSTRNSRSRRRDIVSSGSPFIPPRDHDYSPLLDDAEPGPSSRGGGGGRAHVRDDSLFYFPVAHAQEPYTDNEMHGRVVGNERRDKGKSRENLSRPSSYQSFEDPFSDSHGDLVGKRASRASRMSTVEEAIPNPFADHTPRKSEEIELRAFNSDG</sequence>
<evidence type="ECO:0000256" key="2">
    <source>
        <dbReference type="SAM" id="Phobius"/>
    </source>
</evidence>
<proteinExistence type="predicted"/>
<feature type="region of interest" description="Disordered" evidence="1">
    <location>
        <begin position="252"/>
        <end position="337"/>
    </location>
</feature>
<organism evidence="4 5">
    <name type="scientific">Tetrapyrgos nigripes</name>
    <dbReference type="NCBI Taxonomy" id="182062"/>
    <lineage>
        <taxon>Eukaryota</taxon>
        <taxon>Fungi</taxon>
        <taxon>Dikarya</taxon>
        <taxon>Basidiomycota</taxon>
        <taxon>Agaricomycotina</taxon>
        <taxon>Agaricomycetes</taxon>
        <taxon>Agaricomycetidae</taxon>
        <taxon>Agaricales</taxon>
        <taxon>Marasmiineae</taxon>
        <taxon>Marasmiaceae</taxon>
        <taxon>Tetrapyrgos</taxon>
    </lineage>
</organism>
<comment type="caution">
    <text evidence="4">The sequence shown here is derived from an EMBL/GenBank/DDBJ whole genome shotgun (WGS) entry which is preliminary data.</text>
</comment>
<keyword evidence="3" id="KW-0732">Signal</keyword>
<feature type="compositionally biased region" description="Basic and acidic residues" evidence="1">
    <location>
        <begin position="254"/>
        <end position="275"/>
    </location>
</feature>
<dbReference type="AlphaFoldDB" id="A0A8H5FIY7"/>
<feature type="region of interest" description="Disordered" evidence="1">
    <location>
        <begin position="123"/>
        <end position="150"/>
    </location>
</feature>
<dbReference type="EMBL" id="JAACJM010000200">
    <property type="protein sequence ID" value="KAF5338128.1"/>
    <property type="molecule type" value="Genomic_DNA"/>
</dbReference>
<feature type="signal peptide" evidence="3">
    <location>
        <begin position="1"/>
        <end position="26"/>
    </location>
</feature>
<dbReference type="Proteomes" id="UP000559256">
    <property type="component" value="Unassembled WGS sequence"/>
</dbReference>
<evidence type="ECO:0000256" key="1">
    <source>
        <dbReference type="SAM" id="MobiDB-lite"/>
    </source>
</evidence>
<feature type="chain" id="PRO_5034492223" evidence="3">
    <location>
        <begin position="27"/>
        <end position="337"/>
    </location>
</feature>
<protein>
    <submittedName>
        <fullName evidence="4">Uncharacterized protein</fullName>
    </submittedName>
</protein>
<feature type="compositionally biased region" description="Basic and acidic residues" evidence="1">
    <location>
        <begin position="320"/>
        <end position="330"/>
    </location>
</feature>
<name>A0A8H5FIY7_9AGAR</name>
<feature type="transmembrane region" description="Helical" evidence="2">
    <location>
        <begin position="160"/>
        <end position="184"/>
    </location>
</feature>
<reference evidence="4 5" key="1">
    <citation type="journal article" date="2020" name="ISME J.">
        <title>Uncovering the hidden diversity of litter-decomposition mechanisms in mushroom-forming fungi.</title>
        <authorList>
            <person name="Floudas D."/>
            <person name="Bentzer J."/>
            <person name="Ahren D."/>
            <person name="Johansson T."/>
            <person name="Persson P."/>
            <person name="Tunlid A."/>
        </authorList>
    </citation>
    <scope>NUCLEOTIDE SEQUENCE [LARGE SCALE GENOMIC DNA]</scope>
    <source>
        <strain evidence="4 5">CBS 291.85</strain>
    </source>
</reference>
<feature type="region of interest" description="Disordered" evidence="1">
    <location>
        <begin position="191"/>
        <end position="232"/>
    </location>
</feature>
<gene>
    <name evidence="4" type="ORF">D9758_015385</name>
</gene>
<keyword evidence="2" id="KW-0812">Transmembrane</keyword>
<keyword evidence="2" id="KW-0472">Membrane</keyword>
<keyword evidence="2" id="KW-1133">Transmembrane helix</keyword>
<accession>A0A8H5FIY7</accession>
<evidence type="ECO:0000313" key="4">
    <source>
        <dbReference type="EMBL" id="KAF5338128.1"/>
    </source>
</evidence>
<evidence type="ECO:0000313" key="5">
    <source>
        <dbReference type="Proteomes" id="UP000559256"/>
    </source>
</evidence>
<evidence type="ECO:0000256" key="3">
    <source>
        <dbReference type="SAM" id="SignalP"/>
    </source>
</evidence>